<feature type="compositionally biased region" description="Polar residues" evidence="1">
    <location>
        <begin position="169"/>
        <end position="179"/>
    </location>
</feature>
<keyword evidence="3" id="KW-1185">Reference proteome</keyword>
<dbReference type="GeneID" id="63734090"/>
<name>A0A1L9Q2W9_ASPVE</name>
<dbReference type="PANTHER" id="PTHR35140:SF1">
    <property type="entry name" value="MITOTIC CHECK POINT PROTEIN BFA1"/>
    <property type="match status" value="1"/>
</dbReference>
<feature type="compositionally biased region" description="Polar residues" evidence="1">
    <location>
        <begin position="331"/>
        <end position="344"/>
    </location>
</feature>
<dbReference type="GO" id="GO:0031578">
    <property type="term" value="P:mitotic spindle orientation checkpoint signaling"/>
    <property type="evidence" value="ECO:0007669"/>
    <property type="project" value="TreeGrafter"/>
</dbReference>
<feature type="compositionally biased region" description="Basic and acidic residues" evidence="1">
    <location>
        <begin position="345"/>
        <end position="356"/>
    </location>
</feature>
<dbReference type="RefSeq" id="XP_040673861.1">
    <property type="nucleotide sequence ID" value="XM_040818579.1"/>
</dbReference>
<feature type="compositionally biased region" description="Basic residues" evidence="1">
    <location>
        <begin position="571"/>
        <end position="582"/>
    </location>
</feature>
<dbReference type="STRING" id="1036611.A0A1L9Q2W9"/>
<dbReference type="GO" id="GO:0005096">
    <property type="term" value="F:GTPase activator activity"/>
    <property type="evidence" value="ECO:0007669"/>
    <property type="project" value="InterPro"/>
</dbReference>
<dbReference type="OrthoDB" id="19159at2759"/>
<proteinExistence type="predicted"/>
<evidence type="ECO:0000313" key="3">
    <source>
        <dbReference type="Proteomes" id="UP000184073"/>
    </source>
</evidence>
<feature type="region of interest" description="Disordered" evidence="1">
    <location>
        <begin position="412"/>
        <end position="473"/>
    </location>
</feature>
<evidence type="ECO:0000256" key="1">
    <source>
        <dbReference type="SAM" id="MobiDB-lite"/>
    </source>
</evidence>
<dbReference type="GO" id="GO:1990334">
    <property type="term" value="C:Bfa1-Bub2 complex"/>
    <property type="evidence" value="ECO:0007669"/>
    <property type="project" value="InterPro"/>
</dbReference>
<dbReference type="InterPro" id="IPR034586">
    <property type="entry name" value="Bfa1/Byr4"/>
</dbReference>
<feature type="compositionally biased region" description="Polar residues" evidence="1">
    <location>
        <begin position="739"/>
        <end position="763"/>
    </location>
</feature>
<feature type="region of interest" description="Disordered" evidence="1">
    <location>
        <begin position="169"/>
        <end position="193"/>
    </location>
</feature>
<feature type="compositionally biased region" description="Polar residues" evidence="1">
    <location>
        <begin position="510"/>
        <end position="519"/>
    </location>
</feature>
<feature type="region of interest" description="Disordered" evidence="1">
    <location>
        <begin position="490"/>
        <end position="780"/>
    </location>
</feature>
<reference evidence="3" key="1">
    <citation type="journal article" date="2017" name="Genome Biol.">
        <title>Comparative genomics reveals high biological diversity and specific adaptations in the industrially and medically important fungal genus Aspergillus.</title>
        <authorList>
            <person name="de Vries R.P."/>
            <person name="Riley R."/>
            <person name="Wiebenga A."/>
            <person name="Aguilar-Osorio G."/>
            <person name="Amillis S."/>
            <person name="Uchima C.A."/>
            <person name="Anderluh G."/>
            <person name="Asadollahi M."/>
            <person name="Askin M."/>
            <person name="Barry K."/>
            <person name="Battaglia E."/>
            <person name="Bayram O."/>
            <person name="Benocci T."/>
            <person name="Braus-Stromeyer S.A."/>
            <person name="Caldana C."/>
            <person name="Canovas D."/>
            <person name="Cerqueira G.C."/>
            <person name="Chen F."/>
            <person name="Chen W."/>
            <person name="Choi C."/>
            <person name="Clum A."/>
            <person name="Dos Santos R.A."/>
            <person name="Damasio A.R."/>
            <person name="Diallinas G."/>
            <person name="Emri T."/>
            <person name="Fekete E."/>
            <person name="Flipphi M."/>
            <person name="Freyberg S."/>
            <person name="Gallo A."/>
            <person name="Gournas C."/>
            <person name="Habgood R."/>
            <person name="Hainaut M."/>
            <person name="Harispe M.L."/>
            <person name="Henrissat B."/>
            <person name="Hilden K.S."/>
            <person name="Hope R."/>
            <person name="Hossain A."/>
            <person name="Karabika E."/>
            <person name="Karaffa L."/>
            <person name="Karanyi Z."/>
            <person name="Krasevec N."/>
            <person name="Kuo A."/>
            <person name="Kusch H."/>
            <person name="LaButti K."/>
            <person name="Lagendijk E.L."/>
            <person name="Lapidus A."/>
            <person name="Levasseur A."/>
            <person name="Lindquist E."/>
            <person name="Lipzen A."/>
            <person name="Logrieco A.F."/>
            <person name="MacCabe A."/>
            <person name="Maekelae M.R."/>
            <person name="Malavazi I."/>
            <person name="Melin P."/>
            <person name="Meyer V."/>
            <person name="Mielnichuk N."/>
            <person name="Miskei M."/>
            <person name="Molnar A.P."/>
            <person name="Mule G."/>
            <person name="Ngan C.Y."/>
            <person name="Orejas M."/>
            <person name="Orosz E."/>
            <person name="Ouedraogo J.P."/>
            <person name="Overkamp K.M."/>
            <person name="Park H.-S."/>
            <person name="Perrone G."/>
            <person name="Piumi F."/>
            <person name="Punt P.J."/>
            <person name="Ram A.F."/>
            <person name="Ramon A."/>
            <person name="Rauscher S."/>
            <person name="Record E."/>
            <person name="Riano-Pachon D.M."/>
            <person name="Robert V."/>
            <person name="Roehrig J."/>
            <person name="Ruller R."/>
            <person name="Salamov A."/>
            <person name="Salih N.S."/>
            <person name="Samson R.A."/>
            <person name="Sandor E."/>
            <person name="Sanguinetti M."/>
            <person name="Schuetze T."/>
            <person name="Sepcic K."/>
            <person name="Shelest E."/>
            <person name="Sherlock G."/>
            <person name="Sophianopoulou V."/>
            <person name="Squina F.M."/>
            <person name="Sun H."/>
            <person name="Susca A."/>
            <person name="Todd R.B."/>
            <person name="Tsang A."/>
            <person name="Unkles S.E."/>
            <person name="van de Wiele N."/>
            <person name="van Rossen-Uffink D."/>
            <person name="Oliveira J.V."/>
            <person name="Vesth T.C."/>
            <person name="Visser J."/>
            <person name="Yu J.-H."/>
            <person name="Zhou M."/>
            <person name="Andersen M.R."/>
            <person name="Archer D.B."/>
            <person name="Baker S.E."/>
            <person name="Benoit I."/>
            <person name="Brakhage A.A."/>
            <person name="Braus G.H."/>
            <person name="Fischer R."/>
            <person name="Frisvad J.C."/>
            <person name="Goldman G.H."/>
            <person name="Houbraken J."/>
            <person name="Oakley B."/>
            <person name="Pocsi I."/>
            <person name="Scazzocchio C."/>
            <person name="Seiboth B."/>
            <person name="vanKuyk P.A."/>
            <person name="Wortman J."/>
            <person name="Dyer P.S."/>
            <person name="Grigoriev I.V."/>
        </authorList>
    </citation>
    <scope>NUCLEOTIDE SEQUENCE [LARGE SCALE GENOMIC DNA]</scope>
    <source>
        <strain evidence="3">CBS 583.65</strain>
    </source>
</reference>
<dbReference type="VEuPathDB" id="FungiDB:ASPVEDRAFT_89333"/>
<dbReference type="PANTHER" id="PTHR35140">
    <property type="entry name" value="MITOTIC CHECK POINT PROTEIN BFA1"/>
    <property type="match status" value="1"/>
</dbReference>
<accession>A0A1L9Q2W9</accession>
<feature type="compositionally biased region" description="Low complexity" evidence="1">
    <location>
        <begin position="451"/>
        <end position="464"/>
    </location>
</feature>
<feature type="compositionally biased region" description="Basic and acidic residues" evidence="1">
    <location>
        <begin position="52"/>
        <end position="66"/>
    </location>
</feature>
<protein>
    <recommendedName>
        <fullName evidence="4">Cytokinesis regulator (Byr4)</fullName>
    </recommendedName>
</protein>
<feature type="compositionally biased region" description="Low complexity" evidence="1">
    <location>
        <begin position="290"/>
        <end position="304"/>
    </location>
</feature>
<dbReference type="AlphaFoldDB" id="A0A1L9Q2W9"/>
<feature type="region of interest" description="Disordered" evidence="1">
    <location>
        <begin position="883"/>
        <end position="921"/>
    </location>
</feature>
<feature type="compositionally biased region" description="Basic and acidic residues" evidence="1">
    <location>
        <begin position="889"/>
        <end position="913"/>
    </location>
</feature>
<feature type="compositionally biased region" description="Polar residues" evidence="1">
    <location>
        <begin position="677"/>
        <end position="708"/>
    </location>
</feature>
<organism evidence="2 3">
    <name type="scientific">Aspergillus versicolor CBS 583.65</name>
    <dbReference type="NCBI Taxonomy" id="1036611"/>
    <lineage>
        <taxon>Eukaryota</taxon>
        <taxon>Fungi</taxon>
        <taxon>Dikarya</taxon>
        <taxon>Ascomycota</taxon>
        <taxon>Pezizomycotina</taxon>
        <taxon>Eurotiomycetes</taxon>
        <taxon>Eurotiomycetidae</taxon>
        <taxon>Eurotiales</taxon>
        <taxon>Aspergillaceae</taxon>
        <taxon>Aspergillus</taxon>
        <taxon>Aspergillus subgen. Nidulantes</taxon>
    </lineage>
</organism>
<evidence type="ECO:0000313" key="2">
    <source>
        <dbReference type="EMBL" id="OJJ08099.1"/>
    </source>
</evidence>
<dbReference type="GO" id="GO:0044732">
    <property type="term" value="C:mitotic spindle pole body"/>
    <property type="evidence" value="ECO:0007669"/>
    <property type="project" value="TreeGrafter"/>
</dbReference>
<sequence>MAQFTLEVPQNSDGTIECWDDDDDLQCYEDIHLRVASSATSVTNSSIRRSGHRDSISSRRSARSDLDSTAGGDEDWEIQLLDDNELVNEEAIASVKNSGIPLPANIPQTALVGGTIKRLGKKKTKREFIDDWSDDLELPSPSIALELKRFHDTTLPEVLLQVDSTSVDHSNAFSPSSSDGVAPQPPAHTISRDFLNNNKESHTQDIPTIKAVKQCSALRPNIMDETEPSNETAAVDDFENDFELPTDDLLQLRQPSARNPSLTPDDVDVDWSEGSIGVRYGGTTRDHRSNPSSSTSIVSPSASSYLTGESDDEGLEGLVIPEGPLDLGSHLAQSREASTPNVSHRTPEDKGQNQSRCDDFFSDLEISSSEAFVAKKSSINPNIKYRTEALQSPARRSATTLTFTNATISPKTRIPRLSGHDRPVSTHLETVSESGAPLSKFRTSPRRPGHVSHSSVSSLPISGSTTIPSLSFTPTRRIVGTRISKEALADERGAGKQLLKSKRSMPSIRNAPQSATSAAFPSPPRQGGSGSSWLNTRIFGPADRSGPDGKLLARKSQVPFLPAGASERQSHHSSIKNHRYSRRTSSDDTTDSTDTQAAAIRLPRSSRHNSSGSNSNDAPLETLSTTPKRTLTRPARRRNYGDGTELASFDDLPTSTSTENRFVKQPSGRGAPRSLRNKLSISQSAPPKSQVSQQAQPRNAPYQQQSSLPRFARDTNASRNAREQRIASMSAISKLRENNPLTPLNSNWKSPNVPRTPSATASIRSKKGVPGSISGSRPQLIKPIGAGVQERKSVNGMHYNPVSYRWEGNENLVQDFDSSAPKSPKPSPALITNVGAMQNVQVVGGMVFDPQRMCWLKMAPSQPGKEGVFAVEDEDDIFSNMTDLEEPGVSEKRPTRTREDFDPAVSGDDRSGEDSSDEWPMTEEFDVGPEFIRRQRMEEEKWKRKVGKWMNDNHVGFGSNWRWAIRDLVRSNSMLGAQKLNNA</sequence>
<dbReference type="Proteomes" id="UP000184073">
    <property type="component" value="Unassembled WGS sequence"/>
</dbReference>
<feature type="region of interest" description="Disordered" evidence="1">
    <location>
        <begin position="43"/>
        <end position="72"/>
    </location>
</feature>
<feature type="compositionally biased region" description="Polar residues" evidence="1">
    <location>
        <begin position="253"/>
        <end position="262"/>
    </location>
</feature>
<dbReference type="EMBL" id="KV878138">
    <property type="protein sequence ID" value="OJJ08099.1"/>
    <property type="molecule type" value="Genomic_DNA"/>
</dbReference>
<gene>
    <name evidence="2" type="ORF">ASPVEDRAFT_89333</name>
</gene>
<feature type="region of interest" description="Disordered" evidence="1">
    <location>
        <begin position="252"/>
        <end position="356"/>
    </location>
</feature>
<evidence type="ECO:0008006" key="4">
    <source>
        <dbReference type="Google" id="ProtNLM"/>
    </source>
</evidence>